<name>A0A434A2F5_9FLAO</name>
<dbReference type="Gene3D" id="1.10.260.40">
    <property type="entry name" value="lambda repressor-like DNA-binding domains"/>
    <property type="match status" value="1"/>
</dbReference>
<comment type="caution">
    <text evidence="3">The sequence shown here is derived from an EMBL/GenBank/DDBJ whole genome shotgun (WGS) entry which is preliminary data.</text>
</comment>
<evidence type="ECO:0000256" key="1">
    <source>
        <dbReference type="ARBA" id="ARBA00023125"/>
    </source>
</evidence>
<accession>A0A434A2F5</accession>
<evidence type="ECO:0000313" key="3">
    <source>
        <dbReference type="EMBL" id="RUT68573.1"/>
    </source>
</evidence>
<protein>
    <submittedName>
        <fullName evidence="3">Addiction module antidote protein, HigA family</fullName>
    </submittedName>
</protein>
<dbReference type="InterPro" id="IPR001387">
    <property type="entry name" value="Cro/C1-type_HTH"/>
</dbReference>
<dbReference type="SUPFAM" id="SSF47413">
    <property type="entry name" value="lambda repressor-like DNA-binding domains"/>
    <property type="match status" value="1"/>
</dbReference>
<dbReference type="PANTHER" id="PTHR36924:SF1">
    <property type="entry name" value="ANTITOXIN HIGA-1"/>
    <property type="match status" value="1"/>
</dbReference>
<dbReference type="OrthoDB" id="3174593at2"/>
<keyword evidence="1" id="KW-0238">DNA-binding</keyword>
<dbReference type="SMART" id="SM00530">
    <property type="entry name" value="HTH_XRE"/>
    <property type="match status" value="1"/>
</dbReference>
<dbReference type="PROSITE" id="PS50943">
    <property type="entry name" value="HTH_CROC1"/>
    <property type="match status" value="1"/>
</dbReference>
<sequence length="98" mass="11176">MERKMRNVHPGEILKMELVDSKKLTIIKVAELLGTTRAKMSNILNGHSSISPNMALRLEKVFGGTARHFLNLQSNYDLLEAEKDFNKNPPKIKHYDSL</sequence>
<dbReference type="EMBL" id="QWDM01000016">
    <property type="protein sequence ID" value="RUT68573.1"/>
    <property type="molecule type" value="Genomic_DNA"/>
</dbReference>
<dbReference type="AlphaFoldDB" id="A0A434A2F5"/>
<evidence type="ECO:0000313" key="4">
    <source>
        <dbReference type="Proteomes" id="UP000288102"/>
    </source>
</evidence>
<dbReference type="InterPro" id="IPR010982">
    <property type="entry name" value="Lambda_DNA-bd_dom_sf"/>
</dbReference>
<feature type="domain" description="HTH cro/C1-type" evidence="2">
    <location>
        <begin position="21"/>
        <end position="69"/>
    </location>
</feature>
<dbReference type="Pfam" id="PF01381">
    <property type="entry name" value="HTH_3"/>
    <property type="match status" value="1"/>
</dbReference>
<proteinExistence type="predicted"/>
<dbReference type="Proteomes" id="UP000288102">
    <property type="component" value="Unassembled WGS sequence"/>
</dbReference>
<keyword evidence="4" id="KW-1185">Reference proteome</keyword>
<dbReference type="PANTHER" id="PTHR36924">
    <property type="entry name" value="ANTITOXIN HIGA-1"/>
    <property type="match status" value="1"/>
</dbReference>
<dbReference type="InterPro" id="IPR013430">
    <property type="entry name" value="Toxin_antidote_HigA"/>
</dbReference>
<evidence type="ECO:0000259" key="2">
    <source>
        <dbReference type="PROSITE" id="PS50943"/>
    </source>
</evidence>
<dbReference type="GO" id="GO:0003677">
    <property type="term" value="F:DNA binding"/>
    <property type="evidence" value="ECO:0007669"/>
    <property type="project" value="UniProtKB-KW"/>
</dbReference>
<reference evidence="4" key="1">
    <citation type="journal article" date="2019" name="Syst. Appl. Microbiol.">
        <title>Flavobacterium circumlabens sp. nov. and Flavobacterium cupreum sp. nov., two psychrotrophic species isolated from Antarctic environmental samples.</title>
        <authorList>
            <person name="Kralova S."/>
            <person name="Busse H.-J."/>
            <person name="Svec P."/>
            <person name="Maslanova I."/>
            <person name="Stankova E."/>
            <person name="Bartak M."/>
            <person name="Sedlacek I."/>
        </authorList>
    </citation>
    <scope>NUCLEOTIDE SEQUENCE [LARGE SCALE GENOMIC DNA]</scope>
    <source>
        <strain evidence="4">CCM 8825</strain>
    </source>
</reference>
<dbReference type="CDD" id="cd00093">
    <property type="entry name" value="HTH_XRE"/>
    <property type="match status" value="1"/>
</dbReference>
<organism evidence="3 4">
    <name type="scientific">Flavobacterium cupreum</name>
    <dbReference type="NCBI Taxonomy" id="2133766"/>
    <lineage>
        <taxon>Bacteria</taxon>
        <taxon>Pseudomonadati</taxon>
        <taxon>Bacteroidota</taxon>
        <taxon>Flavobacteriia</taxon>
        <taxon>Flavobacteriales</taxon>
        <taxon>Flavobacteriaceae</taxon>
        <taxon>Flavobacterium</taxon>
    </lineage>
</organism>
<gene>
    <name evidence="3" type="primary">higA</name>
    <name evidence="3" type="ORF">D0817_20835</name>
</gene>
<dbReference type="NCBIfam" id="TIGR02607">
    <property type="entry name" value="antidote_HigA"/>
    <property type="match status" value="1"/>
</dbReference>